<evidence type="ECO:0000313" key="2">
    <source>
        <dbReference type="Proteomes" id="UP000280307"/>
    </source>
</evidence>
<accession>A0A426U5U1</accession>
<dbReference type="InterPro" id="IPR016024">
    <property type="entry name" value="ARM-type_fold"/>
</dbReference>
<protein>
    <recommendedName>
        <fullName evidence="3">HEAT repeat domain-containing protein</fullName>
    </recommendedName>
</protein>
<reference evidence="1 2" key="1">
    <citation type="submission" date="2018-12" db="EMBL/GenBank/DDBJ databases">
        <title>Genome Sequence of Candidatus Viridilinea halotolerans isolated from saline sulfide-rich spring.</title>
        <authorList>
            <person name="Grouzdev D.S."/>
            <person name="Burganskaya E.I."/>
            <person name="Krutkina M.S."/>
            <person name="Sukhacheva M.V."/>
            <person name="Gorlenko V.M."/>
        </authorList>
    </citation>
    <scope>NUCLEOTIDE SEQUENCE [LARGE SCALE GENOMIC DNA]</scope>
    <source>
        <strain evidence="1">Chok-6</strain>
    </source>
</reference>
<dbReference type="Pfam" id="PF13646">
    <property type="entry name" value="HEAT_2"/>
    <property type="match status" value="1"/>
</dbReference>
<name>A0A426U5U1_9CHLR</name>
<dbReference type="EMBL" id="RSAS01000195">
    <property type="protein sequence ID" value="RRR75344.1"/>
    <property type="molecule type" value="Genomic_DNA"/>
</dbReference>
<comment type="caution">
    <text evidence="1">The sequence shown here is derived from an EMBL/GenBank/DDBJ whole genome shotgun (WGS) entry which is preliminary data.</text>
</comment>
<dbReference type="Proteomes" id="UP000280307">
    <property type="component" value="Unassembled WGS sequence"/>
</dbReference>
<organism evidence="1 2">
    <name type="scientific">Candidatus Viridilinea halotolerans</name>
    <dbReference type="NCBI Taxonomy" id="2491704"/>
    <lineage>
        <taxon>Bacteria</taxon>
        <taxon>Bacillati</taxon>
        <taxon>Chloroflexota</taxon>
        <taxon>Chloroflexia</taxon>
        <taxon>Chloroflexales</taxon>
        <taxon>Chloroflexineae</taxon>
        <taxon>Oscillochloridaceae</taxon>
        <taxon>Candidatus Viridilinea</taxon>
    </lineage>
</organism>
<dbReference type="InterPro" id="IPR011989">
    <property type="entry name" value="ARM-like"/>
</dbReference>
<proteinExistence type="predicted"/>
<dbReference type="AlphaFoldDB" id="A0A426U5U1"/>
<evidence type="ECO:0008006" key="3">
    <source>
        <dbReference type="Google" id="ProtNLM"/>
    </source>
</evidence>
<gene>
    <name evidence="1" type="ORF">EI684_04815</name>
</gene>
<evidence type="ECO:0000313" key="1">
    <source>
        <dbReference type="EMBL" id="RRR75344.1"/>
    </source>
</evidence>
<dbReference type="Gene3D" id="1.25.10.10">
    <property type="entry name" value="Leucine-rich Repeat Variant"/>
    <property type="match status" value="1"/>
</dbReference>
<sequence length="213" mass="23426">MHHNNRITILSAAFATQILRAKQSSIPKRKAVLRKIFEGYVDASLLPMMLDWMVTESCPGVSRIIAGNLGAFGSSSVLPILELLASSQFNIVNLRPMLLKSLSVLHKEALPIIQQALQDKCTSRQLGAITAVVEIFPRNVRLVLPLLRHAHWHVRLESVKALGLSSDLSDVAPLLDVMRQDRHGDVRLAACVAIQAINRNVGRSLQGVTKMCS</sequence>
<dbReference type="SUPFAM" id="SSF48371">
    <property type="entry name" value="ARM repeat"/>
    <property type="match status" value="1"/>
</dbReference>